<evidence type="ECO:0000313" key="8">
    <source>
        <dbReference type="Proteomes" id="UP000321567"/>
    </source>
</evidence>
<dbReference type="NCBIfam" id="TIGR01466">
    <property type="entry name" value="cobJ_cbiH"/>
    <property type="match status" value="1"/>
</dbReference>
<dbReference type="PANTHER" id="PTHR47036">
    <property type="entry name" value="COBALT-FACTOR III C(17)-METHYLTRANSFERASE-RELATED"/>
    <property type="match status" value="1"/>
</dbReference>
<dbReference type="GO" id="GO:0008168">
    <property type="term" value="F:methyltransferase activity"/>
    <property type="evidence" value="ECO:0007669"/>
    <property type="project" value="UniProtKB-KW"/>
</dbReference>
<reference evidence="7 8" key="1">
    <citation type="submission" date="2019-07" db="EMBL/GenBank/DDBJ databases">
        <title>Whole genome shotgun sequence of Rhodospirillum oryzae NBRC 107573.</title>
        <authorList>
            <person name="Hosoyama A."/>
            <person name="Uohara A."/>
            <person name="Ohji S."/>
            <person name="Ichikawa N."/>
        </authorList>
    </citation>
    <scope>NUCLEOTIDE SEQUENCE [LARGE SCALE GENOMIC DNA]</scope>
    <source>
        <strain evidence="7 8">NBRC 107573</strain>
    </source>
</reference>
<dbReference type="InterPro" id="IPR006363">
    <property type="entry name" value="Cbl_synth_CobJ/CibH_dom"/>
</dbReference>
<evidence type="ECO:0000256" key="3">
    <source>
        <dbReference type="ARBA" id="ARBA00022603"/>
    </source>
</evidence>
<comment type="pathway">
    <text evidence="1">Cofactor biosynthesis; adenosylcobalamin biosynthesis.</text>
</comment>
<dbReference type="GO" id="GO:0009236">
    <property type="term" value="P:cobalamin biosynthetic process"/>
    <property type="evidence" value="ECO:0007669"/>
    <property type="project" value="UniProtKB-UniPathway"/>
</dbReference>
<keyword evidence="4" id="KW-0808">Transferase</keyword>
<sequence>MSPAGDPKAAPLPVFVAVDEAGAPWARAVHPLWPEATLVVPESETDEGRPAALRDALTRAGEAGRPVIGVGSLDGLVRALAPLVGTLAEPLALALAPEARQVLPVLGDGAALAAVAEALNARLSTLDQALAASAGGAGAGRLWVVGLGPGKAAWRTPEATAALARARHIIGYETYVRQAGPFREDQVLHTSDNRVELDRARHALTLAAAGETVAVVSSGDPGVFAMASAVLEALEASPDPAWHAVDLEIVPGLTAAQAAAARVGAPLGHDFCIVSLSDNLKPWEVIEARLAHAAAADFVMAFYNPISKARPWQLGRAFDVVREGRGPETVVVLGRDIGRPDERLRLTTLGEVRPEDVDMRTVVLIGSSTTRRLPRPHGPDWVYTPRWYGSAHATS</sequence>
<evidence type="ECO:0000259" key="6">
    <source>
        <dbReference type="Pfam" id="PF00590"/>
    </source>
</evidence>
<dbReference type="AlphaFoldDB" id="A0A512H8R7"/>
<dbReference type="SUPFAM" id="SSF53790">
    <property type="entry name" value="Tetrapyrrole methylase"/>
    <property type="match status" value="1"/>
</dbReference>
<dbReference type="CDD" id="cd11646">
    <property type="entry name" value="Precorrin_3B_C17_MT"/>
    <property type="match status" value="1"/>
</dbReference>
<dbReference type="GO" id="GO:0032259">
    <property type="term" value="P:methylation"/>
    <property type="evidence" value="ECO:0007669"/>
    <property type="project" value="UniProtKB-KW"/>
</dbReference>
<feature type="domain" description="Tetrapyrrole methylase" evidence="6">
    <location>
        <begin position="141"/>
        <end position="352"/>
    </location>
</feature>
<evidence type="ECO:0000256" key="1">
    <source>
        <dbReference type="ARBA" id="ARBA00004953"/>
    </source>
</evidence>
<keyword evidence="5" id="KW-0949">S-adenosyl-L-methionine</keyword>
<evidence type="ECO:0000256" key="4">
    <source>
        <dbReference type="ARBA" id="ARBA00022679"/>
    </source>
</evidence>
<keyword evidence="3" id="KW-0489">Methyltransferase</keyword>
<dbReference type="Pfam" id="PF00590">
    <property type="entry name" value="TP_methylase"/>
    <property type="match status" value="1"/>
</dbReference>
<dbReference type="Proteomes" id="UP000321567">
    <property type="component" value="Unassembled WGS sequence"/>
</dbReference>
<name>A0A512H8R7_9PROT</name>
<dbReference type="PANTHER" id="PTHR47036:SF1">
    <property type="entry name" value="COBALT-FACTOR III C(17)-METHYLTRANSFERASE-RELATED"/>
    <property type="match status" value="1"/>
</dbReference>
<proteinExistence type="predicted"/>
<dbReference type="InterPro" id="IPR051810">
    <property type="entry name" value="Precorrin_MeTrfase"/>
</dbReference>
<dbReference type="InterPro" id="IPR014777">
    <property type="entry name" value="4pyrrole_Mease_sub1"/>
</dbReference>
<evidence type="ECO:0000256" key="2">
    <source>
        <dbReference type="ARBA" id="ARBA00022573"/>
    </source>
</evidence>
<evidence type="ECO:0000313" key="7">
    <source>
        <dbReference type="EMBL" id="GEO81844.1"/>
    </source>
</evidence>
<keyword evidence="2" id="KW-0169">Cobalamin biosynthesis</keyword>
<accession>A0A512H8R7</accession>
<dbReference type="RefSeq" id="WP_307725149.1">
    <property type="nucleotide sequence ID" value="NZ_BJZO01000050.1"/>
</dbReference>
<protein>
    <recommendedName>
        <fullName evidence="6">Tetrapyrrole methylase domain-containing protein</fullName>
    </recommendedName>
</protein>
<evidence type="ECO:0000256" key="5">
    <source>
        <dbReference type="ARBA" id="ARBA00022691"/>
    </source>
</evidence>
<organism evidence="7 8">
    <name type="scientific">Pararhodospirillum oryzae</name>
    <dbReference type="NCBI Taxonomy" id="478448"/>
    <lineage>
        <taxon>Bacteria</taxon>
        <taxon>Pseudomonadati</taxon>
        <taxon>Pseudomonadota</taxon>
        <taxon>Alphaproteobacteria</taxon>
        <taxon>Rhodospirillales</taxon>
        <taxon>Rhodospirillaceae</taxon>
        <taxon>Pararhodospirillum</taxon>
    </lineage>
</organism>
<dbReference type="EMBL" id="BJZO01000050">
    <property type="protein sequence ID" value="GEO81844.1"/>
    <property type="molecule type" value="Genomic_DNA"/>
</dbReference>
<comment type="caution">
    <text evidence="7">The sequence shown here is derived from an EMBL/GenBank/DDBJ whole genome shotgun (WGS) entry which is preliminary data.</text>
</comment>
<keyword evidence="8" id="KW-1185">Reference proteome</keyword>
<dbReference type="InterPro" id="IPR014776">
    <property type="entry name" value="4pyrrole_Mease_sub2"/>
</dbReference>
<dbReference type="InterPro" id="IPR000878">
    <property type="entry name" value="4pyrrol_Mease"/>
</dbReference>
<dbReference type="Gene3D" id="3.30.950.10">
    <property type="entry name" value="Methyltransferase, Cobalt-precorrin-4 Transmethylase, Domain 2"/>
    <property type="match status" value="1"/>
</dbReference>
<dbReference type="Gene3D" id="3.40.1010.10">
    <property type="entry name" value="Cobalt-precorrin-4 Transmethylase, Domain 1"/>
    <property type="match status" value="1"/>
</dbReference>
<dbReference type="UniPathway" id="UPA00148"/>
<dbReference type="InterPro" id="IPR035996">
    <property type="entry name" value="4pyrrol_Methylase_sf"/>
</dbReference>
<gene>
    <name evidence="7" type="ORF">ROR02_19750</name>
</gene>